<feature type="transmembrane region" description="Helical" evidence="10">
    <location>
        <begin position="132"/>
        <end position="151"/>
    </location>
</feature>
<dbReference type="RefSeq" id="XP_020912674.1">
    <property type="nucleotide sequence ID" value="XM_021057015.2"/>
</dbReference>
<dbReference type="PANTHER" id="PTHR24247">
    <property type="entry name" value="5-HYDROXYTRYPTAMINE RECEPTOR"/>
    <property type="match status" value="1"/>
</dbReference>
<dbReference type="GO" id="GO:0004993">
    <property type="term" value="F:G protein-coupled serotonin receptor activity"/>
    <property type="evidence" value="ECO:0007669"/>
    <property type="project" value="TreeGrafter"/>
</dbReference>
<dbReference type="GO" id="GO:0007268">
    <property type="term" value="P:chemical synaptic transmission"/>
    <property type="evidence" value="ECO:0007669"/>
    <property type="project" value="TreeGrafter"/>
</dbReference>
<name>A0A913Y1M5_EXADI</name>
<proteinExistence type="inferred from homology"/>
<evidence type="ECO:0000256" key="6">
    <source>
        <dbReference type="ARBA" id="ARBA00023136"/>
    </source>
</evidence>
<keyword evidence="8 9" id="KW-0807">Transducer</keyword>
<accession>A0A913Y1M5</accession>
<dbReference type="GO" id="GO:0005886">
    <property type="term" value="C:plasma membrane"/>
    <property type="evidence" value="ECO:0007669"/>
    <property type="project" value="UniProtKB-SubCell"/>
</dbReference>
<dbReference type="CDD" id="cd14967">
    <property type="entry name" value="7tmA_amine_R-like"/>
    <property type="match status" value="1"/>
</dbReference>
<evidence type="ECO:0000313" key="13">
    <source>
        <dbReference type="Proteomes" id="UP000887567"/>
    </source>
</evidence>
<sequence length="372" mass="41985">MAKNMYRYPTMEEMSPACRRQFQECNASSNSSVLLFPKPQGCWIDWAEACSIIDPNLLALITIIIIIAVFSFIGNTIVCVVFCLYEQLRLVKHYFVINLAIVDDILVLVSVPMFAAHIYGGEQNLNLCRTQILLDVFCGTASIISLAVISIERYFAVVVPLHYEQRVTPYRAVLIIIFTWFYSAMVSLILLVSYAVPSSPANTSKACLFFGGEFVILVTVASFILPVCIMAWAYWNIFLVAHAHARQIQAMVPSNQQLPQNNTEGGDTRPQVKMRGELKAAKTLTSIMATHIYCWCPLFVYFLVISFCPQCRSDPASKISNYIIMVLRYCNTLANPIIYTGINRQFRGAIKKFVLRKRGNEELNATVYTQPT</sequence>
<keyword evidence="3 9" id="KW-0812">Transmembrane</keyword>
<dbReference type="OrthoDB" id="6358729at2759"/>
<dbReference type="Pfam" id="PF00001">
    <property type="entry name" value="7tm_1"/>
    <property type="match status" value="1"/>
</dbReference>
<dbReference type="InterPro" id="IPR000276">
    <property type="entry name" value="GPCR_Rhodpsn"/>
</dbReference>
<dbReference type="PROSITE" id="PS00237">
    <property type="entry name" value="G_PROTEIN_RECEP_F1_1"/>
    <property type="match status" value="1"/>
</dbReference>
<dbReference type="GO" id="GO:0045202">
    <property type="term" value="C:synapse"/>
    <property type="evidence" value="ECO:0007669"/>
    <property type="project" value="GOC"/>
</dbReference>
<keyword evidence="7 9" id="KW-0675">Receptor</keyword>
<dbReference type="GO" id="GO:0030425">
    <property type="term" value="C:dendrite"/>
    <property type="evidence" value="ECO:0007669"/>
    <property type="project" value="TreeGrafter"/>
</dbReference>
<evidence type="ECO:0000256" key="9">
    <source>
        <dbReference type="RuleBase" id="RU000688"/>
    </source>
</evidence>
<keyword evidence="13" id="KW-1185">Reference proteome</keyword>
<dbReference type="PROSITE" id="PS50262">
    <property type="entry name" value="G_PROTEIN_RECEP_F1_2"/>
    <property type="match status" value="1"/>
</dbReference>
<feature type="transmembrane region" description="Helical" evidence="10">
    <location>
        <begin position="172"/>
        <end position="194"/>
    </location>
</feature>
<keyword evidence="6 10" id="KW-0472">Membrane</keyword>
<evidence type="ECO:0000256" key="10">
    <source>
        <dbReference type="SAM" id="Phobius"/>
    </source>
</evidence>
<evidence type="ECO:0000256" key="3">
    <source>
        <dbReference type="ARBA" id="ARBA00022692"/>
    </source>
</evidence>
<evidence type="ECO:0000313" key="12">
    <source>
        <dbReference type="EnsemblMetazoa" id="XP_020912674.1"/>
    </source>
</evidence>
<feature type="transmembrane region" description="Helical" evidence="10">
    <location>
        <begin position="214"/>
        <end position="241"/>
    </location>
</feature>
<keyword evidence="5 9" id="KW-0297">G-protein coupled receptor</keyword>
<dbReference type="SUPFAM" id="SSF81321">
    <property type="entry name" value="Family A G protein-coupled receptor-like"/>
    <property type="match status" value="1"/>
</dbReference>
<feature type="transmembrane region" description="Helical" evidence="10">
    <location>
        <begin position="96"/>
        <end position="120"/>
    </location>
</feature>
<reference evidence="12" key="1">
    <citation type="submission" date="2022-11" db="UniProtKB">
        <authorList>
            <consortium name="EnsemblMetazoa"/>
        </authorList>
    </citation>
    <scope>IDENTIFICATION</scope>
</reference>
<comment type="similarity">
    <text evidence="9">Belongs to the G-protein coupled receptor 1 family.</text>
</comment>
<evidence type="ECO:0000256" key="2">
    <source>
        <dbReference type="ARBA" id="ARBA00022475"/>
    </source>
</evidence>
<keyword evidence="4 10" id="KW-1133">Transmembrane helix</keyword>
<dbReference type="KEGG" id="epa:110250418"/>
<dbReference type="GO" id="GO:0007187">
    <property type="term" value="P:G protein-coupled receptor signaling pathway, coupled to cyclic nucleotide second messenger"/>
    <property type="evidence" value="ECO:0007669"/>
    <property type="project" value="TreeGrafter"/>
</dbReference>
<evidence type="ECO:0000256" key="4">
    <source>
        <dbReference type="ARBA" id="ARBA00022989"/>
    </source>
</evidence>
<evidence type="ECO:0000256" key="5">
    <source>
        <dbReference type="ARBA" id="ARBA00023040"/>
    </source>
</evidence>
<feature type="transmembrane region" description="Helical" evidence="10">
    <location>
        <begin position="57"/>
        <end position="84"/>
    </location>
</feature>
<dbReference type="InterPro" id="IPR017452">
    <property type="entry name" value="GPCR_Rhodpsn_7TM"/>
</dbReference>
<evidence type="ECO:0000256" key="7">
    <source>
        <dbReference type="ARBA" id="ARBA00023170"/>
    </source>
</evidence>
<feature type="domain" description="G-protein coupled receptors family 1 profile" evidence="11">
    <location>
        <begin position="74"/>
        <end position="339"/>
    </location>
</feature>
<evidence type="ECO:0000256" key="1">
    <source>
        <dbReference type="ARBA" id="ARBA00004651"/>
    </source>
</evidence>
<dbReference type="Gene3D" id="1.20.1070.10">
    <property type="entry name" value="Rhodopsin 7-helix transmembrane proteins"/>
    <property type="match status" value="1"/>
</dbReference>
<protein>
    <recommendedName>
        <fullName evidence="11">G-protein coupled receptors family 1 profile domain-containing protein</fullName>
    </recommendedName>
</protein>
<feature type="transmembrane region" description="Helical" evidence="10">
    <location>
        <begin position="283"/>
        <end position="304"/>
    </location>
</feature>
<organism evidence="12 13">
    <name type="scientific">Exaiptasia diaphana</name>
    <name type="common">Tropical sea anemone</name>
    <name type="synonym">Aiptasia pulchella</name>
    <dbReference type="NCBI Taxonomy" id="2652724"/>
    <lineage>
        <taxon>Eukaryota</taxon>
        <taxon>Metazoa</taxon>
        <taxon>Cnidaria</taxon>
        <taxon>Anthozoa</taxon>
        <taxon>Hexacorallia</taxon>
        <taxon>Actiniaria</taxon>
        <taxon>Aiptasiidae</taxon>
        <taxon>Exaiptasia</taxon>
    </lineage>
</organism>
<evidence type="ECO:0000259" key="11">
    <source>
        <dbReference type="PROSITE" id="PS50262"/>
    </source>
</evidence>
<dbReference type="AlphaFoldDB" id="A0A913Y1M5"/>
<dbReference type="PRINTS" id="PR00237">
    <property type="entry name" value="GPCRRHODOPSN"/>
</dbReference>
<dbReference type="Proteomes" id="UP000887567">
    <property type="component" value="Unplaced"/>
</dbReference>
<dbReference type="PANTHER" id="PTHR24247:SF202">
    <property type="entry name" value="5-HYDROXYTRYPTAMINE RECEPTOR 1"/>
    <property type="match status" value="1"/>
</dbReference>
<dbReference type="GeneID" id="110250418"/>
<dbReference type="GO" id="GO:0030594">
    <property type="term" value="F:neurotransmitter receptor activity"/>
    <property type="evidence" value="ECO:0007669"/>
    <property type="project" value="TreeGrafter"/>
</dbReference>
<keyword evidence="2" id="KW-1003">Cell membrane</keyword>
<dbReference type="EnsemblMetazoa" id="XM_021057015.2">
    <property type="protein sequence ID" value="XP_020912674.1"/>
    <property type="gene ID" value="LOC110250418"/>
</dbReference>
<evidence type="ECO:0000256" key="8">
    <source>
        <dbReference type="ARBA" id="ARBA00023224"/>
    </source>
</evidence>
<comment type="subcellular location">
    <subcellularLocation>
        <location evidence="1">Cell membrane</location>
        <topology evidence="1">Multi-pass membrane protein</topology>
    </subcellularLocation>
</comment>
<dbReference type="OMA" id="YCNTLAN"/>